<proteinExistence type="inferred from homology"/>
<dbReference type="SUPFAM" id="SSF51735">
    <property type="entry name" value="NAD(P)-binding Rossmann-fold domains"/>
    <property type="match status" value="1"/>
</dbReference>
<dbReference type="PANTHER" id="PTHR44196:SF2">
    <property type="entry name" value="SHORT-CHAIN DEHYDROGENASE-RELATED"/>
    <property type="match status" value="1"/>
</dbReference>
<evidence type="ECO:0000256" key="1">
    <source>
        <dbReference type="ARBA" id="ARBA00006484"/>
    </source>
</evidence>
<name>B2GGQ2_KOCRD</name>
<dbReference type="InterPro" id="IPR036291">
    <property type="entry name" value="NAD(P)-bd_dom_sf"/>
</dbReference>
<dbReference type="Gene3D" id="3.40.50.720">
    <property type="entry name" value="NAD(P)-binding Rossmann-like Domain"/>
    <property type="match status" value="1"/>
</dbReference>
<organism evidence="3 4">
    <name type="scientific">Kocuria rhizophila (strain ATCC 9341 / DSM 348 / NBRC 103217 / DC2201)</name>
    <dbReference type="NCBI Taxonomy" id="378753"/>
    <lineage>
        <taxon>Bacteria</taxon>
        <taxon>Bacillati</taxon>
        <taxon>Actinomycetota</taxon>
        <taxon>Actinomycetes</taxon>
        <taxon>Micrococcales</taxon>
        <taxon>Micrococcaceae</taxon>
        <taxon>Kocuria</taxon>
    </lineage>
</organism>
<dbReference type="AlphaFoldDB" id="B2GGQ2"/>
<dbReference type="GO" id="GO:0016491">
    <property type="term" value="F:oxidoreductase activity"/>
    <property type="evidence" value="ECO:0007669"/>
    <property type="project" value="UniProtKB-KW"/>
</dbReference>
<reference evidence="3 4" key="1">
    <citation type="journal article" date="2008" name="J. Bacteriol.">
        <title>Complete genome sequence of the soil actinomycete Kocuria rhizophila.</title>
        <authorList>
            <person name="Takarada H."/>
            <person name="Sekine M."/>
            <person name="Kosugi H."/>
            <person name="Matsuo Y."/>
            <person name="Fujisawa T."/>
            <person name="Omata S."/>
            <person name="Kishi E."/>
            <person name="Shimizu A."/>
            <person name="Tsukatani N."/>
            <person name="Tanikawa S."/>
            <person name="Fujita N."/>
            <person name="Harayama S."/>
        </authorList>
    </citation>
    <scope>NUCLEOTIDE SEQUENCE [LARGE SCALE GENOMIC DNA]</scope>
    <source>
        <strain evidence="4">ATCC 9341 / DSM 348 / NBRC 103217 / DC2201</strain>
    </source>
</reference>
<evidence type="ECO:0000313" key="4">
    <source>
        <dbReference type="Proteomes" id="UP000008838"/>
    </source>
</evidence>
<keyword evidence="2" id="KW-0560">Oxidoreductase</keyword>
<protein>
    <submittedName>
        <fullName evidence="3">Putative oxidoreductase</fullName>
    </submittedName>
</protein>
<dbReference type="OrthoDB" id="158573at2"/>
<evidence type="ECO:0000313" key="3">
    <source>
        <dbReference type="EMBL" id="BAG28757.1"/>
    </source>
</evidence>
<dbReference type="PRINTS" id="PR00081">
    <property type="entry name" value="GDHRDH"/>
</dbReference>
<dbReference type="HOGENOM" id="CLU_010194_2_1_11"/>
<accession>B2GGQ2</accession>
<keyword evidence="4" id="KW-1185">Reference proteome</keyword>
<gene>
    <name evidence="3" type="ordered locus">KRH_04100</name>
</gene>
<dbReference type="GO" id="GO:0016020">
    <property type="term" value="C:membrane"/>
    <property type="evidence" value="ECO:0007669"/>
    <property type="project" value="TreeGrafter"/>
</dbReference>
<dbReference type="PANTHER" id="PTHR44196">
    <property type="entry name" value="DEHYDROGENASE/REDUCTASE SDR FAMILY MEMBER 7B"/>
    <property type="match status" value="1"/>
</dbReference>
<dbReference type="Proteomes" id="UP000008838">
    <property type="component" value="Chromosome"/>
</dbReference>
<evidence type="ECO:0000256" key="2">
    <source>
        <dbReference type="ARBA" id="ARBA00023002"/>
    </source>
</evidence>
<dbReference type="RefSeq" id="WP_012397484.1">
    <property type="nucleotide sequence ID" value="NC_010617.1"/>
</dbReference>
<dbReference type="STRING" id="378753.KRH_04100"/>
<dbReference type="CDD" id="cd05233">
    <property type="entry name" value="SDR_c"/>
    <property type="match status" value="1"/>
</dbReference>
<sequence length="265" mass="28291">MTSLALVTGASSGIGFEMASQLVAHGYDILGVGSSERIESLPQKLQEAAGDSAPTVNVIPVRADLSTAEGVALLWARYEELAMPLDVAVLNAGKSLGGSFVDTDLEDELHMLDLNVAGQVRLAKRVVRTMARQRSGRILITASLSALTPTPYESIYGPTRAFAYAFAQGLHEEMKECGVSVTALLPGATATQFHHTAGMDNTVFGSNDWKNDPAEVARQGVEAMFAGKDHVIGGDRATRRAALLNTVLPERVKARRFARDSRPQA</sequence>
<dbReference type="Pfam" id="PF00106">
    <property type="entry name" value="adh_short"/>
    <property type="match status" value="1"/>
</dbReference>
<dbReference type="InterPro" id="IPR002347">
    <property type="entry name" value="SDR_fam"/>
</dbReference>
<comment type="similarity">
    <text evidence="1">Belongs to the short-chain dehydrogenases/reductases (SDR) family.</text>
</comment>
<dbReference type="eggNOG" id="COG0300">
    <property type="taxonomic scope" value="Bacteria"/>
</dbReference>
<dbReference type="KEGG" id="krh:KRH_04100"/>
<dbReference type="EMBL" id="AP009152">
    <property type="protein sequence ID" value="BAG28757.1"/>
    <property type="molecule type" value="Genomic_DNA"/>
</dbReference>